<evidence type="ECO:0000313" key="3">
    <source>
        <dbReference type="Proteomes" id="UP001230951"/>
    </source>
</evidence>
<dbReference type="Proteomes" id="UP001230951">
    <property type="component" value="Unassembled WGS sequence"/>
</dbReference>
<dbReference type="Proteomes" id="UP001242995">
    <property type="component" value="Unassembled WGS sequence"/>
</dbReference>
<dbReference type="EMBL" id="JAUSRG010000003">
    <property type="protein sequence ID" value="MDP9904803.1"/>
    <property type="molecule type" value="Genomic_DNA"/>
</dbReference>
<dbReference type="AlphaFoldDB" id="A0AAW8DIX9"/>
<dbReference type="RefSeq" id="WP_306960717.1">
    <property type="nucleotide sequence ID" value="NZ_JAUSRG010000003.1"/>
</dbReference>
<evidence type="ECO:0000313" key="4">
    <source>
        <dbReference type="Proteomes" id="UP001242995"/>
    </source>
</evidence>
<reference evidence="1 3" key="1">
    <citation type="submission" date="2023-07" db="EMBL/GenBank/DDBJ databases">
        <title>Sorghum-associated microbial communities from plants grown in Nebraska, USA.</title>
        <authorList>
            <person name="Schachtman D."/>
        </authorList>
    </citation>
    <scope>NUCLEOTIDE SEQUENCE</scope>
    <source>
        <strain evidence="1">DS1006</strain>
        <strain evidence="2 3">DS1016</strain>
    </source>
</reference>
<protein>
    <recommendedName>
        <fullName evidence="5">Small CPxCG-related zinc finger protein</fullName>
    </recommendedName>
</protein>
<comment type="caution">
    <text evidence="1">The sequence shown here is derived from an EMBL/GenBank/DDBJ whole genome shotgun (WGS) entry which is preliminary data.</text>
</comment>
<gene>
    <name evidence="1" type="ORF">J2S90_001758</name>
    <name evidence="2" type="ORF">J2S93_002195</name>
</gene>
<evidence type="ECO:0000313" key="1">
    <source>
        <dbReference type="EMBL" id="MDP9904803.1"/>
    </source>
</evidence>
<accession>A0AAW8DIX9</accession>
<organism evidence="1 4">
    <name type="scientific">Arthrobacter bambusae</name>
    <dbReference type="NCBI Taxonomy" id="1338426"/>
    <lineage>
        <taxon>Bacteria</taxon>
        <taxon>Bacillati</taxon>
        <taxon>Actinomycetota</taxon>
        <taxon>Actinomycetes</taxon>
        <taxon>Micrococcales</taxon>
        <taxon>Micrococcaceae</taxon>
        <taxon>Arthrobacter</taxon>
    </lineage>
</organism>
<sequence length="50" mass="5780">MDISETEEVILQDEEDLRRWCPSTGKNTGRMTQVLGSDEWHIHCSECGTR</sequence>
<dbReference type="EMBL" id="JAUSTF010000004">
    <property type="protein sequence ID" value="MDQ0180768.1"/>
    <property type="molecule type" value="Genomic_DNA"/>
</dbReference>
<proteinExistence type="predicted"/>
<evidence type="ECO:0000313" key="2">
    <source>
        <dbReference type="EMBL" id="MDQ0180768.1"/>
    </source>
</evidence>
<keyword evidence="3" id="KW-1185">Reference proteome</keyword>
<name>A0AAW8DIX9_9MICC</name>
<evidence type="ECO:0008006" key="5">
    <source>
        <dbReference type="Google" id="ProtNLM"/>
    </source>
</evidence>